<accession>A0A4R8RKC7</accession>
<dbReference type="EMBL" id="RYZW01000018">
    <property type="protein sequence ID" value="TDZ67247.1"/>
    <property type="molecule type" value="Genomic_DNA"/>
</dbReference>
<dbReference type="InterPro" id="IPR014710">
    <property type="entry name" value="RmlC-like_jellyroll"/>
</dbReference>
<dbReference type="InterPro" id="IPR009327">
    <property type="entry name" value="Cupin_DUF985"/>
</dbReference>
<evidence type="ECO:0000313" key="4">
    <source>
        <dbReference type="Proteomes" id="UP000295703"/>
    </source>
</evidence>
<name>A0A4R8RKC7_COLTR</name>
<keyword evidence="4" id="KW-1185">Reference proteome</keyword>
<dbReference type="CDD" id="cd06121">
    <property type="entry name" value="cupin_YML079wp"/>
    <property type="match status" value="1"/>
</dbReference>
<evidence type="ECO:0000256" key="1">
    <source>
        <dbReference type="SAM" id="MobiDB-lite"/>
    </source>
</evidence>
<evidence type="ECO:0000313" key="3">
    <source>
        <dbReference type="EMBL" id="TDZ67247.1"/>
    </source>
</evidence>
<feature type="region of interest" description="Disordered" evidence="1">
    <location>
        <begin position="1"/>
        <end position="26"/>
    </location>
</feature>
<protein>
    <recommendedName>
        <fullName evidence="2">DUF985 domain-containing protein</fullName>
    </recommendedName>
</protein>
<dbReference type="PANTHER" id="PTHR33387:SF3">
    <property type="entry name" value="DUF985 DOMAIN-CONTAINING PROTEIN"/>
    <property type="match status" value="1"/>
</dbReference>
<organism evidence="3 4">
    <name type="scientific">Colletotrichum trifolii</name>
    <dbReference type="NCBI Taxonomy" id="5466"/>
    <lineage>
        <taxon>Eukaryota</taxon>
        <taxon>Fungi</taxon>
        <taxon>Dikarya</taxon>
        <taxon>Ascomycota</taxon>
        <taxon>Pezizomycotina</taxon>
        <taxon>Sordariomycetes</taxon>
        <taxon>Hypocreomycetidae</taxon>
        <taxon>Glomerellales</taxon>
        <taxon>Glomerellaceae</taxon>
        <taxon>Colletotrichum</taxon>
        <taxon>Colletotrichum orbiculare species complex</taxon>
    </lineage>
</organism>
<gene>
    <name evidence="3" type="ORF">CTRI78_v003116</name>
</gene>
<dbReference type="Proteomes" id="UP000295703">
    <property type="component" value="Unassembled WGS sequence"/>
</dbReference>
<dbReference type="SUPFAM" id="SSF51182">
    <property type="entry name" value="RmlC-like cupins"/>
    <property type="match status" value="1"/>
</dbReference>
<reference evidence="3 4" key="1">
    <citation type="submission" date="2018-12" db="EMBL/GenBank/DDBJ databases">
        <title>Genome sequence and assembly of Colletotrichum trifolii.</title>
        <authorList>
            <person name="Gan P."/>
            <person name="Shirasu K."/>
        </authorList>
    </citation>
    <scope>NUCLEOTIDE SEQUENCE [LARGE SCALE GENOMIC DNA]</scope>
    <source>
        <strain evidence="3 4">543-2</strain>
    </source>
</reference>
<sequence>MGSVPTNTNVHPSALPAPADPTSVPQTLKSVSLQPHFEGGFFAETDRARTTIPSPFSPTPASPQTLALVGGRTRPGFDPSLRTLSSTIFYYLTPTSPVGHFHRNRCRITHSLHSGRGRYVLLHPGGSVESFVVGRNTAAGERVQWVVGGGDYKASFVLPDQDRHGERGGEAAEGLLITEVAVPGFEFCYHDFLTKDALVELVGEEKSKELEWLLLKIENVK</sequence>
<evidence type="ECO:0000259" key="2">
    <source>
        <dbReference type="Pfam" id="PF06172"/>
    </source>
</evidence>
<dbReference type="PANTHER" id="PTHR33387">
    <property type="entry name" value="RMLC-LIKE JELLY ROLL FOLD PROTEIN"/>
    <property type="match status" value="1"/>
</dbReference>
<dbReference type="InterPro" id="IPR039935">
    <property type="entry name" value="YML079W-like"/>
</dbReference>
<feature type="domain" description="DUF985" evidence="2">
    <location>
        <begin position="28"/>
        <end position="192"/>
    </location>
</feature>
<dbReference type="Gene3D" id="2.60.120.10">
    <property type="entry name" value="Jelly Rolls"/>
    <property type="match status" value="1"/>
</dbReference>
<comment type="caution">
    <text evidence="3">The sequence shown here is derived from an EMBL/GenBank/DDBJ whole genome shotgun (WGS) entry which is preliminary data.</text>
</comment>
<dbReference type="Pfam" id="PF06172">
    <property type="entry name" value="Cupin_5"/>
    <property type="match status" value="1"/>
</dbReference>
<dbReference type="InterPro" id="IPR011051">
    <property type="entry name" value="RmlC_Cupin_sf"/>
</dbReference>
<dbReference type="AlphaFoldDB" id="A0A4R8RKC7"/>
<feature type="compositionally biased region" description="Polar residues" evidence="1">
    <location>
        <begin position="1"/>
        <end position="11"/>
    </location>
</feature>
<proteinExistence type="predicted"/>